<dbReference type="SUPFAM" id="SSF53383">
    <property type="entry name" value="PLP-dependent transferases"/>
    <property type="match status" value="1"/>
</dbReference>
<comment type="pathway">
    <text evidence="4">Cofactor biosynthesis; NAD(+) biosynthesis; quinolinate from L-kynurenine: step 2/3.</text>
</comment>
<dbReference type="GO" id="GO:0030429">
    <property type="term" value="F:kynureninase activity"/>
    <property type="evidence" value="ECO:0007669"/>
    <property type="project" value="UniProtKB-EC"/>
</dbReference>
<name>A0A286GR97_9ACTN</name>
<comment type="cofactor">
    <cofactor evidence="4">
        <name>pyridoxal 5'-phosphate</name>
        <dbReference type="ChEBI" id="CHEBI:597326"/>
    </cofactor>
</comment>
<dbReference type="GO" id="GO:0009435">
    <property type="term" value="P:NAD+ biosynthetic process"/>
    <property type="evidence" value="ECO:0007669"/>
    <property type="project" value="UniProtKB-UniPathway"/>
</dbReference>
<comment type="similarity">
    <text evidence="4">Belongs to the kynureninase family.</text>
</comment>
<dbReference type="PIRSF" id="PIRSF038800">
    <property type="entry name" value="KYNU"/>
    <property type="match status" value="1"/>
</dbReference>
<evidence type="ECO:0000313" key="5">
    <source>
        <dbReference type="EMBL" id="SOD97696.1"/>
    </source>
</evidence>
<dbReference type="AlphaFoldDB" id="A0A286GR97"/>
<dbReference type="UniPathway" id="UPA00334">
    <property type="reaction ID" value="UER00455"/>
</dbReference>
<gene>
    <name evidence="5" type="ORF">SAMN06272739_1586</name>
</gene>
<keyword evidence="6" id="KW-1185">Reference proteome</keyword>
<dbReference type="Pfam" id="PF22580">
    <property type="entry name" value="KYNU_C"/>
    <property type="match status" value="1"/>
</dbReference>
<comment type="function">
    <text evidence="4">Catalyzes the cleavage of L-kynurenine (L-Kyn) and L-3-hydroxykynurenine (L-3OHKyn) into anthranilic acid (AA) and 3-hydroxyanthranilic acid (3-OHAA), respectively.</text>
</comment>
<evidence type="ECO:0000256" key="2">
    <source>
        <dbReference type="ARBA" id="ARBA00022801"/>
    </source>
</evidence>
<keyword evidence="2 4" id="KW-0378">Hydrolase</keyword>
<keyword evidence="3 4" id="KW-0663">Pyridoxal phosphate</keyword>
<dbReference type="InterPro" id="IPR015421">
    <property type="entry name" value="PyrdxlP-dep_Trfase_major"/>
</dbReference>
<proteinExistence type="inferred from homology"/>
<accession>A0A286GR97</accession>
<dbReference type="GO" id="GO:0043420">
    <property type="term" value="P:anthranilate metabolic process"/>
    <property type="evidence" value="ECO:0007669"/>
    <property type="project" value="TreeGrafter"/>
</dbReference>
<comment type="subunit">
    <text evidence="4">Homodimer.</text>
</comment>
<sequence length="435" mass="46803">MTIEDGVRAVDVGVATDGTVPEDEVRLPSEFVDLAAELDGRDPLAAHRSEFVLPDGVLAYLDGNSLGRPLRVTRERLAGFVDGEWGERLIRAWDESWMDRPTTVGDQVGRAVLGAAPGQTVVGDSTTVMLYKLIRAAVDARPERTEIVADTENFPTDRFVLARIAAETGRTIRWIEPDPATGVQRHEVDALLGDRTALVVLSHVAYKSAYIADLPGITAAAHRAGALVLWDLCHSAGVVGTELDAADVDLAVGCTYKFLNGGPGAPAFGYVARRLQDELTQPIPGWMGHAEPFAMGPDYVPATGIRRFLSGTPPILSMIPIEDMLALIERAGMPAVREKSVRLTEYAIQVADEVLAPLGVVVASPRDAAVRGGHVTLEHDAMRTVVEELWRRGVIPDFRPPRGLRVGLSPLSTSFGELATALAHVRQILEEGPCA</sequence>
<organism evidence="5 6">
    <name type="scientific">Blastococcus haudaquaticus</name>
    <dbReference type="NCBI Taxonomy" id="1938745"/>
    <lineage>
        <taxon>Bacteria</taxon>
        <taxon>Bacillati</taxon>
        <taxon>Actinomycetota</taxon>
        <taxon>Actinomycetes</taxon>
        <taxon>Geodermatophilales</taxon>
        <taxon>Geodermatophilaceae</taxon>
        <taxon>Blastococcus</taxon>
    </lineage>
</organism>
<dbReference type="Proteomes" id="UP000219482">
    <property type="component" value="Unassembled WGS sequence"/>
</dbReference>
<dbReference type="EC" id="3.7.1.3" evidence="4"/>
<evidence type="ECO:0000256" key="1">
    <source>
        <dbReference type="ARBA" id="ARBA00022642"/>
    </source>
</evidence>
<dbReference type="PANTHER" id="PTHR14084:SF0">
    <property type="entry name" value="KYNURENINASE"/>
    <property type="match status" value="1"/>
</dbReference>
<dbReference type="RefSeq" id="WP_097183366.1">
    <property type="nucleotide sequence ID" value="NZ_OCNK01000002.1"/>
</dbReference>
<dbReference type="Gene3D" id="3.40.640.10">
    <property type="entry name" value="Type I PLP-dependent aspartate aminotransferase-like (Major domain)"/>
    <property type="match status" value="1"/>
</dbReference>
<evidence type="ECO:0000256" key="4">
    <source>
        <dbReference type="PIRNR" id="PIRNR038800"/>
    </source>
</evidence>
<evidence type="ECO:0000313" key="6">
    <source>
        <dbReference type="Proteomes" id="UP000219482"/>
    </source>
</evidence>
<dbReference type="GO" id="GO:0030170">
    <property type="term" value="F:pyridoxal phosphate binding"/>
    <property type="evidence" value="ECO:0007669"/>
    <property type="project" value="InterPro"/>
</dbReference>
<dbReference type="GO" id="GO:0019441">
    <property type="term" value="P:L-tryptophan catabolic process to kynurenine"/>
    <property type="evidence" value="ECO:0007669"/>
    <property type="project" value="TreeGrafter"/>
</dbReference>
<evidence type="ECO:0000256" key="3">
    <source>
        <dbReference type="ARBA" id="ARBA00022898"/>
    </source>
</evidence>
<keyword evidence="1 4" id="KW-0662">Pyridine nucleotide biosynthesis</keyword>
<dbReference type="InterPro" id="IPR015424">
    <property type="entry name" value="PyrdxlP-dep_Trfase"/>
</dbReference>
<comment type="catalytic activity">
    <reaction evidence="4">
        <text>L-kynurenine + H2O = anthranilate + L-alanine + H(+)</text>
        <dbReference type="Rhea" id="RHEA:16813"/>
        <dbReference type="ChEBI" id="CHEBI:15377"/>
        <dbReference type="ChEBI" id="CHEBI:15378"/>
        <dbReference type="ChEBI" id="CHEBI:16567"/>
        <dbReference type="ChEBI" id="CHEBI:57959"/>
        <dbReference type="ChEBI" id="CHEBI:57972"/>
        <dbReference type="EC" id="3.7.1.3"/>
    </reaction>
</comment>
<dbReference type="OrthoDB" id="9812626at2"/>
<protein>
    <recommendedName>
        <fullName evidence="4">Kynureninase</fullName>
        <ecNumber evidence="4">3.7.1.3</ecNumber>
    </recommendedName>
</protein>
<dbReference type="InterPro" id="IPR015422">
    <property type="entry name" value="PyrdxlP-dep_Trfase_small"/>
</dbReference>
<dbReference type="InterPro" id="IPR010111">
    <property type="entry name" value="Kynureninase"/>
</dbReference>
<dbReference type="GO" id="GO:0097053">
    <property type="term" value="P:L-kynurenine catabolic process"/>
    <property type="evidence" value="ECO:0007669"/>
    <property type="project" value="UniProtKB-UniPathway"/>
</dbReference>
<dbReference type="EMBL" id="OCNK01000002">
    <property type="protein sequence ID" value="SOD97696.1"/>
    <property type="molecule type" value="Genomic_DNA"/>
</dbReference>
<reference evidence="6" key="1">
    <citation type="submission" date="2017-09" db="EMBL/GenBank/DDBJ databases">
        <authorList>
            <person name="Varghese N."/>
            <person name="Submissions S."/>
        </authorList>
    </citation>
    <scope>NUCLEOTIDE SEQUENCE [LARGE SCALE GENOMIC DNA]</scope>
    <source>
        <strain evidence="6">DSM 44270</strain>
    </source>
</reference>
<comment type="catalytic activity">
    <reaction evidence="4">
        <text>3-hydroxy-L-kynurenine + H2O = 3-hydroxyanthranilate + L-alanine + H(+)</text>
        <dbReference type="Rhea" id="RHEA:25143"/>
        <dbReference type="ChEBI" id="CHEBI:15377"/>
        <dbReference type="ChEBI" id="CHEBI:15378"/>
        <dbReference type="ChEBI" id="CHEBI:36559"/>
        <dbReference type="ChEBI" id="CHEBI:57972"/>
        <dbReference type="ChEBI" id="CHEBI:58125"/>
        <dbReference type="EC" id="3.7.1.3"/>
    </reaction>
</comment>
<dbReference type="PANTHER" id="PTHR14084">
    <property type="entry name" value="KYNURENINASE"/>
    <property type="match status" value="1"/>
</dbReference>
<dbReference type="UniPathway" id="UPA00253">
    <property type="reaction ID" value="UER00329"/>
</dbReference>
<dbReference type="GO" id="GO:0005737">
    <property type="term" value="C:cytoplasm"/>
    <property type="evidence" value="ECO:0007669"/>
    <property type="project" value="InterPro"/>
</dbReference>
<comment type="pathway">
    <text evidence="4">Amino-acid degradation; L-kynurenine degradation; L-alanine and anthranilate from L-kynurenine: step 1/1.</text>
</comment>
<dbReference type="Gene3D" id="3.90.1150.10">
    <property type="entry name" value="Aspartate Aminotransferase, domain 1"/>
    <property type="match status" value="1"/>
</dbReference>